<sequence length="116" mass="12211">MKPQVAGAGTQVSEEGLDQMRGVHQRHLDNLSAAVSLAGEMARALQAGNPFGLGEDGSAAYRSASALTNALHTAVQDERDNLEKLWANFRTWGELVTNTDLGAAQSIASAAPHGER</sequence>
<gene>
    <name evidence="1" type="ORF">HMPREF9336_02074</name>
</gene>
<dbReference type="AlphaFoldDB" id="E5XRF2"/>
<accession>E5XRF2</accession>
<reference evidence="1 2" key="1">
    <citation type="journal article" date="2011" name="Stand. Genomic Sci.">
        <title>High quality draft genome sequence of Segniliparus rugosus CDC 945(T)= (ATCC BAA-974(T)).</title>
        <authorList>
            <person name="Earl A.M."/>
            <person name="Desjardins C.A."/>
            <person name="Fitzgerald M.G."/>
            <person name="Arachchi H.M."/>
            <person name="Zeng Q."/>
            <person name="Mehta T."/>
            <person name="Griggs A."/>
            <person name="Birren B.W."/>
            <person name="Toney N.C."/>
            <person name="Carr J."/>
            <person name="Posey J."/>
            <person name="Butler W.R."/>
        </authorList>
    </citation>
    <scope>NUCLEOTIDE SEQUENCE [LARGE SCALE GENOMIC DNA]</scope>
    <source>
        <strain evidence="2">ATCC BAA-974 / DSM 45345 / CCUG 50838 / CIP 108380 / JCM 13579 / CDC 945</strain>
    </source>
</reference>
<organism evidence="1 2">
    <name type="scientific">Segniliparus rugosus (strain ATCC BAA-974 / DSM 45345 / CCUG 50838 / CIP 108380 / JCM 13579 / CDC 945)</name>
    <dbReference type="NCBI Taxonomy" id="679197"/>
    <lineage>
        <taxon>Bacteria</taxon>
        <taxon>Bacillati</taxon>
        <taxon>Actinomycetota</taxon>
        <taxon>Actinomycetes</taxon>
        <taxon>Mycobacteriales</taxon>
        <taxon>Segniliparaceae</taxon>
        <taxon>Segniliparus</taxon>
    </lineage>
</organism>
<name>E5XRF2_SEGRC</name>
<dbReference type="Proteomes" id="UP000004816">
    <property type="component" value="Unassembled WGS sequence"/>
</dbReference>
<dbReference type="HOGENOM" id="CLU_2095167_0_0_11"/>
<proteinExistence type="predicted"/>
<comment type="caution">
    <text evidence="1">The sequence shown here is derived from an EMBL/GenBank/DDBJ whole genome shotgun (WGS) entry which is preliminary data.</text>
</comment>
<evidence type="ECO:0000313" key="2">
    <source>
        <dbReference type="Proteomes" id="UP000004816"/>
    </source>
</evidence>
<keyword evidence="2" id="KW-1185">Reference proteome</keyword>
<protein>
    <submittedName>
        <fullName evidence="1">Uncharacterized protein</fullName>
    </submittedName>
</protein>
<dbReference type="STRING" id="679197.HMPREF9336_02074"/>
<dbReference type="RefSeq" id="WP_007470109.1">
    <property type="nucleotide sequence ID" value="NZ_KI391953.1"/>
</dbReference>
<dbReference type="EMBL" id="ACZI02000002">
    <property type="protein sequence ID" value="EFV13085.1"/>
    <property type="molecule type" value="Genomic_DNA"/>
</dbReference>
<evidence type="ECO:0000313" key="1">
    <source>
        <dbReference type="EMBL" id="EFV13085.1"/>
    </source>
</evidence>
<dbReference type="OrthoDB" id="9844170at2"/>